<dbReference type="EMBL" id="BAUV01000011">
    <property type="protein sequence ID" value="GAE34855.1"/>
    <property type="molecule type" value="Genomic_DNA"/>
</dbReference>
<dbReference type="STRING" id="1236973.JCM9157_1935"/>
<evidence type="ECO:0000313" key="2">
    <source>
        <dbReference type="EMBL" id="GAE34855.1"/>
    </source>
</evidence>
<gene>
    <name evidence="2" type="ORF">JCM9157_1935</name>
</gene>
<dbReference type="InterPro" id="IPR009706">
    <property type="entry name" value="DUF1287"/>
</dbReference>
<evidence type="ECO:0000256" key="1">
    <source>
        <dbReference type="SAM" id="Phobius"/>
    </source>
</evidence>
<name>W4QRX7_HALA3</name>
<dbReference type="AlphaFoldDB" id="W4QRX7"/>
<keyword evidence="1" id="KW-0812">Transmembrane</keyword>
<organism evidence="2 3">
    <name type="scientific">Halalkalibacter akibai (strain ATCC 43226 / DSM 21942 / CIP 109018 / JCM 9157 / 1139)</name>
    <name type="common">Bacillus akibai</name>
    <dbReference type="NCBI Taxonomy" id="1236973"/>
    <lineage>
        <taxon>Bacteria</taxon>
        <taxon>Bacillati</taxon>
        <taxon>Bacillota</taxon>
        <taxon>Bacilli</taxon>
        <taxon>Bacillales</taxon>
        <taxon>Bacillaceae</taxon>
        <taxon>Halalkalibacter</taxon>
    </lineage>
</organism>
<comment type="caution">
    <text evidence="2">The sequence shown here is derived from an EMBL/GenBank/DDBJ whole genome shotgun (WGS) entry which is preliminary data.</text>
</comment>
<evidence type="ECO:0000313" key="3">
    <source>
        <dbReference type="Proteomes" id="UP000018896"/>
    </source>
</evidence>
<dbReference type="RefSeq" id="WP_035663963.1">
    <property type="nucleotide sequence ID" value="NZ_BAUV01000011.1"/>
</dbReference>
<proteinExistence type="predicted"/>
<dbReference type="eggNOG" id="COG3738">
    <property type="taxonomic scope" value="Bacteria"/>
</dbReference>
<keyword evidence="1" id="KW-1133">Transmembrane helix</keyword>
<keyword evidence="1" id="KW-0472">Membrane</keyword>
<evidence type="ECO:0008006" key="4">
    <source>
        <dbReference type="Google" id="ProtNLM"/>
    </source>
</evidence>
<reference evidence="2 3" key="1">
    <citation type="journal article" date="2014" name="Genome Announc.">
        <title>Draft Genome Sequences of Three Alkaliphilic Bacillus Strains, Bacillus wakoensis JCM 9140T, Bacillus akibai JCM 9157T, and Bacillus hemicellulosilyticus JCM 9152T.</title>
        <authorList>
            <person name="Yuki M."/>
            <person name="Oshima K."/>
            <person name="Suda W."/>
            <person name="Oshida Y."/>
            <person name="Kitamura K."/>
            <person name="Iida T."/>
            <person name="Hattori M."/>
            <person name="Ohkuma M."/>
        </authorList>
    </citation>
    <scope>NUCLEOTIDE SEQUENCE [LARGE SCALE GENOMIC DNA]</scope>
    <source>
        <strain evidence="2 3">JCM 9157</strain>
    </source>
</reference>
<sequence length="232" mass="26658">MSKLKYLGKIFFIALIAIGIASTLYKKGIIYDSLGIHIEMPFKKRVEIPIEYMLTDRNNNGIPDPIDIVNAARNEVEQRTTYKSVYYAGGFPPDNEGVCTDVIWRGLLGAGIEFKDLIDEDIKNHVELYPRVDQKPDPNIDFRRVPNQFVYFQRFTESLTTELRPRDVTNLAQWQPGDIVVFLDGFHHVGIVSDKRDKDGVPYLIHNNPPFAAEVKLTSFTTPIAGHYRWHY</sequence>
<keyword evidence="3" id="KW-1185">Reference proteome</keyword>
<dbReference type="OrthoDB" id="114026at2"/>
<dbReference type="Pfam" id="PF06940">
    <property type="entry name" value="DUF1287"/>
    <property type="match status" value="1"/>
</dbReference>
<accession>W4QRX7</accession>
<feature type="transmembrane region" description="Helical" evidence="1">
    <location>
        <begin position="6"/>
        <end position="25"/>
    </location>
</feature>
<protein>
    <recommendedName>
        <fullName evidence="4">DUF1287 domain-containing protein</fullName>
    </recommendedName>
</protein>
<dbReference type="Proteomes" id="UP000018896">
    <property type="component" value="Unassembled WGS sequence"/>
</dbReference>